<protein>
    <recommendedName>
        <fullName evidence="4">Reverse transcriptase/retrotransposon-derived protein RNase H-like domain-containing protein</fullName>
    </recommendedName>
</protein>
<feature type="region of interest" description="Disordered" evidence="1">
    <location>
        <begin position="140"/>
        <end position="189"/>
    </location>
</feature>
<proteinExistence type="predicted"/>
<reference evidence="2 3" key="1">
    <citation type="submission" date="2016-03" db="EMBL/GenBank/DDBJ databases">
        <title>Trachymyrmex septentrionalis WGS genome.</title>
        <authorList>
            <person name="Nygaard S."/>
            <person name="Hu H."/>
            <person name="Boomsma J."/>
            <person name="Zhang G."/>
        </authorList>
    </citation>
    <scope>NUCLEOTIDE SEQUENCE [LARGE SCALE GENOMIC DNA]</scope>
    <source>
        <strain evidence="2">Tsep2-gDNA-1</strain>
        <tissue evidence="2">Whole body</tissue>
    </source>
</reference>
<accession>A0A151JTD0</accession>
<evidence type="ECO:0000313" key="3">
    <source>
        <dbReference type="Proteomes" id="UP000078541"/>
    </source>
</evidence>
<dbReference type="STRING" id="34720.A0A151JTD0"/>
<name>A0A151JTD0_9HYME</name>
<dbReference type="EMBL" id="KQ981952">
    <property type="protein sequence ID" value="KYN32547.1"/>
    <property type="molecule type" value="Genomic_DNA"/>
</dbReference>
<keyword evidence="3" id="KW-1185">Reference proteome</keyword>
<dbReference type="Proteomes" id="UP000078541">
    <property type="component" value="Unassembled WGS sequence"/>
</dbReference>
<evidence type="ECO:0008006" key="4">
    <source>
        <dbReference type="Google" id="ProtNLM"/>
    </source>
</evidence>
<dbReference type="PANTHER" id="PTHR38681:SF1">
    <property type="entry name" value="RETROVIRUS-RELATED POL POLYPROTEIN FROM TRANSPOSON 412-LIKE PROTEIN"/>
    <property type="match status" value="1"/>
</dbReference>
<evidence type="ECO:0000256" key="1">
    <source>
        <dbReference type="SAM" id="MobiDB-lite"/>
    </source>
</evidence>
<evidence type="ECO:0000313" key="2">
    <source>
        <dbReference type="EMBL" id="KYN32547.1"/>
    </source>
</evidence>
<dbReference type="PANTHER" id="PTHR38681">
    <property type="entry name" value="RETROVIRUS-RELATED POL POLYPROTEIN FROM TRANSPOSON 412-LIKE PROTEIN-RELATED"/>
    <property type="match status" value="1"/>
</dbReference>
<feature type="non-terminal residue" evidence="2">
    <location>
        <position position="1"/>
    </location>
</feature>
<organism evidence="2 3">
    <name type="scientific">Trachymyrmex septentrionalis</name>
    <dbReference type="NCBI Taxonomy" id="34720"/>
    <lineage>
        <taxon>Eukaryota</taxon>
        <taxon>Metazoa</taxon>
        <taxon>Ecdysozoa</taxon>
        <taxon>Arthropoda</taxon>
        <taxon>Hexapoda</taxon>
        <taxon>Insecta</taxon>
        <taxon>Pterygota</taxon>
        <taxon>Neoptera</taxon>
        <taxon>Endopterygota</taxon>
        <taxon>Hymenoptera</taxon>
        <taxon>Apocrita</taxon>
        <taxon>Aculeata</taxon>
        <taxon>Formicoidea</taxon>
        <taxon>Formicidae</taxon>
        <taxon>Myrmicinae</taxon>
        <taxon>Trachymyrmex</taxon>
    </lineage>
</organism>
<dbReference type="AlphaFoldDB" id="A0A151JTD0"/>
<feature type="compositionally biased region" description="Basic and acidic residues" evidence="1">
    <location>
        <begin position="170"/>
        <end position="189"/>
    </location>
</feature>
<gene>
    <name evidence="2" type="ORF">ALC56_13145</name>
</gene>
<sequence>DASEHSIGAVLQQRGDNGWKPLAFFLKKRSPVKSVDSADDVIGFVRELRNYFDKLRPMEASWHGERRPFIYKDLTMTERVFVRHDAPKTTLQSTYDGPYSAISRGEKSFVVLVHGRNTTISIDHLKLAYIIAGKSEREGMPGCVGRPSGRNNNTQDVDPKRAENPPPSSDRLEAGTTRSDRRVRFPDCF</sequence>